<evidence type="ECO:0000256" key="4">
    <source>
        <dbReference type="ARBA" id="ARBA00022982"/>
    </source>
</evidence>
<keyword evidence="11" id="KW-1185">Reference proteome</keyword>
<keyword evidence="6 8" id="KW-0411">Iron-sulfur</keyword>
<dbReference type="InterPro" id="IPR017896">
    <property type="entry name" value="4Fe4S_Fe-S-bd"/>
</dbReference>
<comment type="function">
    <text evidence="8">Ferredoxins are iron-sulfur proteins that transfer electrons in a wide variety of metabolic reactions.</text>
</comment>
<evidence type="ECO:0000313" key="11">
    <source>
        <dbReference type="Proteomes" id="UP001501570"/>
    </source>
</evidence>
<dbReference type="PANTHER" id="PTHR36923:SF3">
    <property type="entry name" value="FERREDOXIN"/>
    <property type="match status" value="1"/>
</dbReference>
<dbReference type="PROSITE" id="PS51379">
    <property type="entry name" value="4FE4S_FER_2"/>
    <property type="match status" value="1"/>
</dbReference>
<accession>A0ABP9SNZ4</accession>
<name>A0ABP9SNZ4_9ACTN</name>
<evidence type="ECO:0000313" key="10">
    <source>
        <dbReference type="EMBL" id="GAA5199979.1"/>
    </source>
</evidence>
<dbReference type="EMBL" id="BAABJQ010000040">
    <property type="protein sequence ID" value="GAA5199979.1"/>
    <property type="molecule type" value="Genomic_DNA"/>
</dbReference>
<dbReference type="PANTHER" id="PTHR36923">
    <property type="entry name" value="FERREDOXIN"/>
    <property type="match status" value="1"/>
</dbReference>
<comment type="cofactor">
    <cofactor evidence="1">
        <name>[3Fe-4S] cluster</name>
        <dbReference type="ChEBI" id="CHEBI:21137"/>
    </cofactor>
</comment>
<dbReference type="SUPFAM" id="SSF54862">
    <property type="entry name" value="4Fe-4S ferredoxins"/>
    <property type="match status" value="1"/>
</dbReference>
<evidence type="ECO:0000259" key="9">
    <source>
        <dbReference type="PROSITE" id="PS51379"/>
    </source>
</evidence>
<keyword evidence="2 8" id="KW-0813">Transport</keyword>
<dbReference type="InterPro" id="IPR001080">
    <property type="entry name" value="3Fe4S_ferredoxin"/>
</dbReference>
<dbReference type="Gene3D" id="3.30.70.20">
    <property type="match status" value="1"/>
</dbReference>
<dbReference type="InterPro" id="IPR051269">
    <property type="entry name" value="Fe-S_cluster_ET"/>
</dbReference>
<protein>
    <recommendedName>
        <fullName evidence="8">Ferredoxin</fullName>
    </recommendedName>
</protein>
<keyword evidence="3 8" id="KW-0479">Metal-binding</keyword>
<keyword evidence="7" id="KW-0003">3Fe-4S</keyword>
<evidence type="ECO:0000256" key="8">
    <source>
        <dbReference type="RuleBase" id="RU368020"/>
    </source>
</evidence>
<evidence type="ECO:0000256" key="2">
    <source>
        <dbReference type="ARBA" id="ARBA00022448"/>
    </source>
</evidence>
<gene>
    <name evidence="10" type="ORF">GCM10023322_76820</name>
</gene>
<keyword evidence="5 8" id="KW-0408">Iron</keyword>
<keyword evidence="4 8" id="KW-0249">Electron transport</keyword>
<sequence length="63" mass="6971">MKVEIDRELCQGHGQCQESAPAIFEVRDDGVAYLLVDEIPADQEANVRDAANRCPVDAIRLTD</sequence>
<dbReference type="Proteomes" id="UP001501570">
    <property type="component" value="Unassembled WGS sequence"/>
</dbReference>
<evidence type="ECO:0000256" key="1">
    <source>
        <dbReference type="ARBA" id="ARBA00001927"/>
    </source>
</evidence>
<comment type="caution">
    <text evidence="10">The sequence shown here is derived from an EMBL/GenBank/DDBJ whole genome shotgun (WGS) entry which is preliminary data.</text>
</comment>
<reference evidence="11" key="1">
    <citation type="journal article" date="2019" name="Int. J. Syst. Evol. Microbiol.">
        <title>The Global Catalogue of Microorganisms (GCM) 10K type strain sequencing project: providing services to taxonomists for standard genome sequencing and annotation.</title>
        <authorList>
            <consortium name="The Broad Institute Genomics Platform"/>
            <consortium name="The Broad Institute Genome Sequencing Center for Infectious Disease"/>
            <person name="Wu L."/>
            <person name="Ma J."/>
        </authorList>
    </citation>
    <scope>NUCLEOTIDE SEQUENCE [LARGE SCALE GENOMIC DNA]</scope>
    <source>
        <strain evidence="11">JCM 18304</strain>
    </source>
</reference>
<evidence type="ECO:0000256" key="3">
    <source>
        <dbReference type="ARBA" id="ARBA00022723"/>
    </source>
</evidence>
<feature type="domain" description="4Fe-4S ferredoxin-type" evidence="9">
    <location>
        <begin position="1"/>
        <end position="29"/>
    </location>
</feature>
<dbReference type="PRINTS" id="PR00352">
    <property type="entry name" value="3FE4SFRDOXIN"/>
</dbReference>
<dbReference type="RefSeq" id="WP_345638231.1">
    <property type="nucleotide sequence ID" value="NZ_BAABJQ010000040.1"/>
</dbReference>
<organism evidence="10 11">
    <name type="scientific">Rugosimonospora acidiphila</name>
    <dbReference type="NCBI Taxonomy" id="556531"/>
    <lineage>
        <taxon>Bacteria</taxon>
        <taxon>Bacillati</taxon>
        <taxon>Actinomycetota</taxon>
        <taxon>Actinomycetes</taxon>
        <taxon>Micromonosporales</taxon>
        <taxon>Micromonosporaceae</taxon>
        <taxon>Rugosimonospora</taxon>
    </lineage>
</organism>
<evidence type="ECO:0000256" key="6">
    <source>
        <dbReference type="ARBA" id="ARBA00023014"/>
    </source>
</evidence>
<proteinExistence type="predicted"/>
<dbReference type="Pfam" id="PF13459">
    <property type="entry name" value="Fer4_15"/>
    <property type="match status" value="1"/>
</dbReference>
<evidence type="ECO:0000256" key="5">
    <source>
        <dbReference type="ARBA" id="ARBA00023004"/>
    </source>
</evidence>
<evidence type="ECO:0000256" key="7">
    <source>
        <dbReference type="ARBA" id="ARBA00023291"/>
    </source>
</evidence>